<feature type="transmembrane region" description="Helical" evidence="13">
    <location>
        <begin position="922"/>
        <end position="945"/>
    </location>
</feature>
<dbReference type="Pfam" id="PF00005">
    <property type="entry name" value="ABC_tran"/>
    <property type="match status" value="1"/>
</dbReference>
<dbReference type="Pfam" id="PF02687">
    <property type="entry name" value="FtsX"/>
    <property type="match status" value="1"/>
</dbReference>
<dbReference type="InterPro" id="IPR027417">
    <property type="entry name" value="P-loop_NTPase"/>
</dbReference>
<dbReference type="SUPFAM" id="SSF52540">
    <property type="entry name" value="P-loop containing nucleoside triphosphate hydrolases"/>
    <property type="match status" value="1"/>
</dbReference>
<dbReference type="InterPro" id="IPR058624">
    <property type="entry name" value="MdtA-like_HH"/>
</dbReference>
<evidence type="ECO:0000313" key="15">
    <source>
        <dbReference type="EMBL" id="KGQ11378.1"/>
    </source>
</evidence>
<keyword evidence="12" id="KW-0175">Coiled coil</keyword>
<dbReference type="GO" id="GO:0005524">
    <property type="term" value="F:ATP binding"/>
    <property type="evidence" value="ECO:0007669"/>
    <property type="project" value="UniProtKB-KW"/>
</dbReference>
<sequence length="962" mass="103846">MIVRKASLQQSVLATGKLDAVRKVDVGAQVSGQLKTLSVSIGDKVKKDQLLGVIDPEQAENQVKEVEATLMELRAQRMQSEAESKLAAVTLSRQQALAKTQAVSRQDLDKAATDLAVKQAQIGTIDAQIKRNQASLSTAKTNLEFTRIVAPMAGEVTQITTLQGQTVIAAQQAPNILTLADLSTMLVKAQVSEADVIHLKPGQKAWFTVLGDPMTRYEGVLKDILPTPDKVNEAIFYNARFEVPNPKGILRLDMTAQVHIQLGGVKDVLTIPLAALGEPIGDNRYNITVLRNGEEKPREITIGMRNDTQVQVVNGLEEGEEVDIRRSYPSGEEQVEVLKGISLTIEAGEMVAIVGASGSGKSTLMNILGCLDKPSSGSYKVAGVDVSGLDSDALATLRREHFGFIFQRYHLLSHLNASQNVEVPAVYAGTTRAQRQQRAHELLGRLGLKERVEYLPSQLSGGQQQRVSIARALMNGGQVILADEPTGALDSHSGEDVMATLKQLRERGHTVIIVTHDPAVAAQAQRIIEIRDGEIISNPPPVHQPAARTVENQALGSGSSIQQLISSFREALGMAWLAMAANKMRTLLTMLGIIIGIASVVSIVVVGDAAKQMVLEDIRSIGTNTIDVYPGKDFGDDNPQFQQALKYDDLLAIGQQPWVSSATPSISSNLRLRYGNVDAAASVNGVSGDYFDVYGMTMSQGASFNDEQMNGRAQVVVLDANSKRQLFPNKSDVVGEILLVGNMPATVIGVAEEKQSMFGSSKVLRVWLPYNTMAGRVMGQSWLNSITVRVKEGYDSHEAEQQLNRLLSLRHGKKDFFTYNMDGLLKTAEKTTRTLQMFLTLVAVISLLVGGIGVMNIMLVSVTERTKEIGIRMAVGARASDVLQQFLIEAVLVCLVGGALGISLSLVIAFTLQLVLPGWQIGFSPVALLTAFGCSTATGVLFGWLPARNAARLNPIDALARE</sequence>
<dbReference type="Gene3D" id="2.40.50.100">
    <property type="match status" value="1"/>
</dbReference>
<evidence type="ECO:0000256" key="13">
    <source>
        <dbReference type="SAM" id="Phobius"/>
    </source>
</evidence>
<dbReference type="GO" id="GO:0019898">
    <property type="term" value="C:extrinsic component of membrane"/>
    <property type="evidence" value="ECO:0007669"/>
    <property type="project" value="InterPro"/>
</dbReference>
<dbReference type="EMBL" id="ANFO01000219">
    <property type="protein sequence ID" value="KGQ11378.1"/>
    <property type="molecule type" value="Genomic_DNA"/>
</dbReference>
<keyword evidence="6" id="KW-0547">Nucleotide-binding</keyword>
<evidence type="ECO:0000256" key="9">
    <source>
        <dbReference type="ARBA" id="ARBA00022989"/>
    </source>
</evidence>
<evidence type="ECO:0000256" key="12">
    <source>
        <dbReference type="SAM" id="Coils"/>
    </source>
</evidence>
<evidence type="ECO:0000256" key="10">
    <source>
        <dbReference type="ARBA" id="ARBA00023136"/>
    </source>
</evidence>
<proteinExistence type="inferred from homology"/>
<evidence type="ECO:0000256" key="4">
    <source>
        <dbReference type="ARBA" id="ARBA00022519"/>
    </source>
</evidence>
<dbReference type="Pfam" id="PF25944">
    <property type="entry name" value="Beta-barrel_RND"/>
    <property type="match status" value="1"/>
</dbReference>
<feature type="transmembrane region" description="Helical" evidence="13">
    <location>
        <begin position="837"/>
        <end position="862"/>
    </location>
</feature>
<feature type="coiled-coil region" evidence="12">
    <location>
        <begin position="56"/>
        <end position="83"/>
    </location>
</feature>
<dbReference type="Gene3D" id="3.40.50.300">
    <property type="entry name" value="P-loop containing nucleotide triphosphate hydrolases"/>
    <property type="match status" value="1"/>
</dbReference>
<dbReference type="Pfam" id="PF25967">
    <property type="entry name" value="RND-MFP_C"/>
    <property type="match status" value="1"/>
</dbReference>
<dbReference type="Gene3D" id="6.10.140.1990">
    <property type="match status" value="1"/>
</dbReference>
<dbReference type="InterPro" id="IPR017871">
    <property type="entry name" value="ABC_transporter-like_CS"/>
</dbReference>
<dbReference type="InterPro" id="IPR003439">
    <property type="entry name" value="ABC_transporter-like_ATP-bd"/>
</dbReference>
<dbReference type="Proteomes" id="UP000030106">
    <property type="component" value="Unassembled WGS sequence"/>
</dbReference>
<keyword evidence="3" id="KW-1003">Cell membrane</keyword>
<dbReference type="InterPro" id="IPR058626">
    <property type="entry name" value="MdtA-like_b-barrel"/>
</dbReference>
<dbReference type="InterPro" id="IPR003838">
    <property type="entry name" value="ABC3_permease_C"/>
</dbReference>
<dbReference type="InterPro" id="IPR017911">
    <property type="entry name" value="MacB-like_ATP-bd"/>
</dbReference>
<dbReference type="NCBIfam" id="NF007826">
    <property type="entry name" value="PRK10535.1"/>
    <property type="match status" value="1"/>
</dbReference>
<dbReference type="CDD" id="cd03255">
    <property type="entry name" value="ABC_MJ0796_LolCDE_FtsE"/>
    <property type="match status" value="1"/>
</dbReference>
<dbReference type="FunFam" id="3.40.50.300:FF:000032">
    <property type="entry name" value="Export ABC transporter ATP-binding protein"/>
    <property type="match status" value="1"/>
</dbReference>
<comment type="caution">
    <text evidence="15">The sequence shown here is derived from an EMBL/GenBank/DDBJ whole genome shotgun (WGS) entry which is preliminary data.</text>
</comment>
<keyword evidence="9 13" id="KW-1133">Transmembrane helix</keyword>
<dbReference type="PANTHER" id="PTHR30572">
    <property type="entry name" value="MEMBRANE COMPONENT OF TRANSPORTER-RELATED"/>
    <property type="match status" value="1"/>
</dbReference>
<dbReference type="Gene3D" id="6.20.50.140">
    <property type="match status" value="1"/>
</dbReference>
<dbReference type="FunFam" id="2.40.30.170:FF:000007">
    <property type="entry name" value="Macrolide transporter subunit MacA"/>
    <property type="match status" value="1"/>
</dbReference>
<dbReference type="Pfam" id="PF25876">
    <property type="entry name" value="HH_MFP_RND"/>
    <property type="match status" value="1"/>
</dbReference>
<dbReference type="InterPro" id="IPR058627">
    <property type="entry name" value="MdtA-like_C"/>
</dbReference>
<evidence type="ECO:0000256" key="1">
    <source>
        <dbReference type="ARBA" id="ARBA00004429"/>
    </source>
</evidence>
<feature type="transmembrane region" description="Helical" evidence="13">
    <location>
        <begin position="886"/>
        <end position="916"/>
    </location>
</feature>
<dbReference type="GO" id="GO:0005886">
    <property type="term" value="C:plasma membrane"/>
    <property type="evidence" value="ECO:0007669"/>
    <property type="project" value="UniProtKB-SubCell"/>
</dbReference>
<keyword evidence="10 13" id="KW-0472">Membrane</keyword>
<keyword evidence="7 15" id="KW-0067">ATP-binding</keyword>
<dbReference type="SUPFAM" id="SSF111369">
    <property type="entry name" value="HlyD-like secretion proteins"/>
    <property type="match status" value="1"/>
</dbReference>
<dbReference type="Pfam" id="PF25917">
    <property type="entry name" value="BSH_RND"/>
    <property type="match status" value="1"/>
</dbReference>
<name>A0A0A2VUR9_BEABA</name>
<dbReference type="InterPro" id="IPR030190">
    <property type="entry name" value="MacA_alpha-hairpin_sf"/>
</dbReference>
<dbReference type="InterPro" id="IPR058625">
    <property type="entry name" value="MdtA-like_BSH"/>
</dbReference>
<accession>A0A0A2VUR9</accession>
<evidence type="ECO:0000256" key="6">
    <source>
        <dbReference type="ARBA" id="ARBA00022741"/>
    </source>
</evidence>
<dbReference type="STRING" id="1245745.A0A0A2VUR9"/>
<reference evidence="15 16" key="1">
    <citation type="submission" date="2012-10" db="EMBL/GenBank/DDBJ databases">
        <title>Genome sequencing and analysis of entomopathogenic fungi Beauveria bassiana D1-5.</title>
        <authorList>
            <person name="Li Q."/>
            <person name="Wang L."/>
            <person name="Zhang Z."/>
            <person name="Wang Q."/>
            <person name="Ren J."/>
            <person name="Wang M."/>
            <person name="Xu W."/>
            <person name="Wang J."/>
            <person name="Lu Y."/>
            <person name="Du Q."/>
            <person name="Sun Z."/>
        </authorList>
    </citation>
    <scope>NUCLEOTIDE SEQUENCE [LARGE SCALE GENOMIC DNA]</scope>
    <source>
        <strain evidence="15 16">D1-5</strain>
    </source>
</reference>
<comment type="subcellular location">
    <subcellularLocation>
        <location evidence="1">Cell inner membrane</location>
        <topology evidence="1">Multi-pass membrane protein</topology>
    </subcellularLocation>
</comment>
<keyword evidence="2" id="KW-0813">Transport</keyword>
<dbReference type="GO" id="GO:1990961">
    <property type="term" value="P:xenobiotic detoxification by transmembrane export across the plasma membrane"/>
    <property type="evidence" value="ECO:0007669"/>
    <property type="project" value="InterPro"/>
</dbReference>
<dbReference type="InterPro" id="IPR058623">
    <property type="entry name" value="MacA"/>
</dbReference>
<dbReference type="PROSITE" id="PS50893">
    <property type="entry name" value="ABC_TRANSPORTER_2"/>
    <property type="match status" value="1"/>
</dbReference>
<keyword evidence="5 13" id="KW-0812">Transmembrane</keyword>
<dbReference type="SMART" id="SM00382">
    <property type="entry name" value="AAA"/>
    <property type="match status" value="1"/>
</dbReference>
<dbReference type="HOGENOM" id="CLU_000604_78_1_1"/>
<dbReference type="Pfam" id="PF12704">
    <property type="entry name" value="MacB_PCD"/>
    <property type="match status" value="1"/>
</dbReference>
<feature type="domain" description="ABC transporter" evidence="14">
    <location>
        <begin position="319"/>
        <end position="557"/>
    </location>
</feature>
<organism evidence="15 16">
    <name type="scientific">Beauveria bassiana D1-5</name>
    <dbReference type="NCBI Taxonomy" id="1245745"/>
    <lineage>
        <taxon>Eukaryota</taxon>
        <taxon>Fungi</taxon>
        <taxon>Dikarya</taxon>
        <taxon>Ascomycota</taxon>
        <taxon>Pezizomycotina</taxon>
        <taxon>Sordariomycetes</taxon>
        <taxon>Hypocreomycetidae</taxon>
        <taxon>Hypocreales</taxon>
        <taxon>Cordycipitaceae</taxon>
        <taxon>Beauveria</taxon>
    </lineage>
</organism>
<evidence type="ECO:0000256" key="3">
    <source>
        <dbReference type="ARBA" id="ARBA00022475"/>
    </source>
</evidence>
<evidence type="ECO:0000256" key="5">
    <source>
        <dbReference type="ARBA" id="ARBA00022692"/>
    </source>
</evidence>
<evidence type="ECO:0000256" key="11">
    <source>
        <dbReference type="ARBA" id="ARBA00038388"/>
    </source>
</evidence>
<dbReference type="GO" id="GO:0098796">
    <property type="term" value="C:membrane protein complex"/>
    <property type="evidence" value="ECO:0007669"/>
    <property type="project" value="UniProtKB-ARBA"/>
</dbReference>
<dbReference type="Gene3D" id="2.40.30.170">
    <property type="match status" value="1"/>
</dbReference>
<dbReference type="InterPro" id="IPR003593">
    <property type="entry name" value="AAA+_ATPase"/>
</dbReference>
<evidence type="ECO:0000256" key="8">
    <source>
        <dbReference type="ARBA" id="ARBA00022967"/>
    </source>
</evidence>
<keyword evidence="4" id="KW-0997">Cell inner membrane</keyword>
<evidence type="ECO:0000313" key="16">
    <source>
        <dbReference type="Proteomes" id="UP000030106"/>
    </source>
</evidence>
<evidence type="ECO:0000256" key="7">
    <source>
        <dbReference type="ARBA" id="ARBA00022840"/>
    </source>
</evidence>
<dbReference type="PANTHER" id="PTHR30572:SF7">
    <property type="entry name" value="MACROLIDE EXPORT ATP-BINDING_PERMEASE PROTEIN MACB"/>
    <property type="match status" value="1"/>
</dbReference>
<dbReference type="InterPro" id="IPR050250">
    <property type="entry name" value="Macrolide_Exporter_MacB"/>
</dbReference>
<dbReference type="GO" id="GO:0016887">
    <property type="term" value="F:ATP hydrolysis activity"/>
    <property type="evidence" value="ECO:0007669"/>
    <property type="project" value="InterPro"/>
</dbReference>
<gene>
    <name evidence="15" type="ORF">BBAD15_g2866</name>
</gene>
<feature type="transmembrane region" description="Helical" evidence="13">
    <location>
        <begin position="587"/>
        <end position="607"/>
    </location>
</feature>
<dbReference type="InterPro" id="IPR006143">
    <property type="entry name" value="RND_pump_MFP"/>
</dbReference>
<dbReference type="InterPro" id="IPR025857">
    <property type="entry name" value="MacB_PCD"/>
</dbReference>
<evidence type="ECO:0000259" key="14">
    <source>
        <dbReference type="PROSITE" id="PS50893"/>
    </source>
</evidence>
<protein>
    <submittedName>
        <fullName evidence="15">Macrolide export ATP-binding/permease protein MacB</fullName>
    </submittedName>
</protein>
<dbReference type="AlphaFoldDB" id="A0A0A2VUR9"/>
<dbReference type="PROSITE" id="PS00211">
    <property type="entry name" value="ABC_TRANSPORTER_1"/>
    <property type="match status" value="1"/>
</dbReference>
<evidence type="ECO:0000256" key="2">
    <source>
        <dbReference type="ARBA" id="ARBA00022448"/>
    </source>
</evidence>
<keyword evidence="8" id="KW-1278">Translocase</keyword>
<dbReference type="NCBIfam" id="TIGR01730">
    <property type="entry name" value="RND_mfp"/>
    <property type="match status" value="1"/>
</dbReference>
<dbReference type="GO" id="GO:0022857">
    <property type="term" value="F:transmembrane transporter activity"/>
    <property type="evidence" value="ECO:0007669"/>
    <property type="project" value="InterPro"/>
</dbReference>
<dbReference type="NCBIfam" id="NF008606">
    <property type="entry name" value="PRK11578.1"/>
    <property type="match status" value="1"/>
</dbReference>
<comment type="similarity">
    <text evidence="11">Belongs to the ABC transporter superfamily. Macrolide exporter (TC 3.A.1.122) family.</text>
</comment>